<dbReference type="SMART" id="SM01050">
    <property type="entry name" value="CactinC_cactus"/>
    <property type="match status" value="1"/>
</dbReference>
<dbReference type="GO" id="GO:0005681">
    <property type="term" value="C:spliceosomal complex"/>
    <property type="evidence" value="ECO:0007669"/>
    <property type="project" value="TreeGrafter"/>
</dbReference>
<dbReference type="InterPro" id="IPR019134">
    <property type="entry name" value="Cactin_C"/>
</dbReference>
<evidence type="ECO:0000259" key="4">
    <source>
        <dbReference type="Pfam" id="PF09732"/>
    </source>
</evidence>
<dbReference type="AlphaFoldDB" id="A0AA35RBL4"/>
<reference evidence="6" key="1">
    <citation type="submission" date="2023-03" db="EMBL/GenBank/DDBJ databases">
        <authorList>
            <person name="Steffen K."/>
            <person name="Cardenas P."/>
        </authorList>
    </citation>
    <scope>NUCLEOTIDE SEQUENCE</scope>
</reference>
<dbReference type="PANTHER" id="PTHR21737">
    <property type="entry name" value="POLYGLUTAMINE BINDING PROTEIN 1/MARVEL MEMBRANE-ASSOCIATING DOMAIN CONTAINING 3"/>
    <property type="match status" value="1"/>
</dbReference>
<name>A0AA35RBL4_GEOBA</name>
<organism evidence="6 7">
    <name type="scientific">Geodia barretti</name>
    <name type="common">Barrett's horny sponge</name>
    <dbReference type="NCBI Taxonomy" id="519541"/>
    <lineage>
        <taxon>Eukaryota</taxon>
        <taxon>Metazoa</taxon>
        <taxon>Porifera</taxon>
        <taxon>Demospongiae</taxon>
        <taxon>Heteroscleromorpha</taxon>
        <taxon>Tetractinellida</taxon>
        <taxon>Astrophorina</taxon>
        <taxon>Geodiidae</taxon>
        <taxon>Geodia</taxon>
    </lineage>
</organism>
<evidence type="ECO:0000313" key="6">
    <source>
        <dbReference type="EMBL" id="CAI8008444.1"/>
    </source>
</evidence>
<feature type="compositionally biased region" description="Polar residues" evidence="3">
    <location>
        <begin position="282"/>
        <end position="291"/>
    </location>
</feature>
<comment type="similarity">
    <text evidence="1">Belongs to the CACTIN family.</text>
</comment>
<dbReference type="Pfam" id="PF10312">
    <property type="entry name" value="Cactin_mid"/>
    <property type="match status" value="1"/>
</dbReference>
<dbReference type="Proteomes" id="UP001174909">
    <property type="component" value="Unassembled WGS sequence"/>
</dbReference>
<dbReference type="GO" id="GO:0045292">
    <property type="term" value="P:mRNA cis splicing, via spliceosome"/>
    <property type="evidence" value="ECO:0007669"/>
    <property type="project" value="TreeGrafter"/>
</dbReference>
<feature type="domain" description="Splicing factor cactin central" evidence="5">
    <location>
        <begin position="22"/>
        <end position="211"/>
    </location>
</feature>
<proteinExistence type="inferred from homology"/>
<dbReference type="PANTHER" id="PTHR21737:SF4">
    <property type="entry name" value="SPLICING FACTOR CACTIN"/>
    <property type="match status" value="1"/>
</dbReference>
<dbReference type="InterPro" id="IPR018816">
    <property type="entry name" value="Cactin_central"/>
</dbReference>
<protein>
    <recommendedName>
        <fullName evidence="2">Splicing factor Cactin</fullName>
    </recommendedName>
</protein>
<feature type="region of interest" description="Disordered" evidence="3">
    <location>
        <begin position="233"/>
        <end position="291"/>
    </location>
</feature>
<dbReference type="GO" id="GO:0005737">
    <property type="term" value="C:cytoplasm"/>
    <property type="evidence" value="ECO:0007669"/>
    <property type="project" value="TreeGrafter"/>
</dbReference>
<keyword evidence="7" id="KW-1185">Reference proteome</keyword>
<dbReference type="Pfam" id="PF09732">
    <property type="entry name" value="CactinC_cactus"/>
    <property type="match status" value="1"/>
</dbReference>
<evidence type="ECO:0000256" key="2">
    <source>
        <dbReference type="ARBA" id="ARBA00034534"/>
    </source>
</evidence>
<evidence type="ECO:0000256" key="1">
    <source>
        <dbReference type="ARBA" id="ARBA00006895"/>
    </source>
</evidence>
<dbReference type="EMBL" id="CASHTH010000845">
    <property type="protein sequence ID" value="CAI8008444.1"/>
    <property type="molecule type" value="Genomic_DNA"/>
</dbReference>
<gene>
    <name evidence="6" type="ORF">GBAR_LOCUS5780</name>
</gene>
<evidence type="ECO:0000313" key="7">
    <source>
        <dbReference type="Proteomes" id="UP001174909"/>
    </source>
</evidence>
<evidence type="ECO:0000259" key="5">
    <source>
        <dbReference type="Pfam" id="PF10312"/>
    </source>
</evidence>
<evidence type="ECO:0000256" key="3">
    <source>
        <dbReference type="SAM" id="MobiDB-lite"/>
    </source>
</evidence>
<comment type="caution">
    <text evidence="6">The sequence shown here is derived from an EMBL/GenBank/DDBJ whole genome shotgun (WGS) entry which is preliminary data.</text>
</comment>
<feature type="domain" description="Splicing factor Cactin C-terminal" evidence="4">
    <location>
        <begin position="390"/>
        <end position="514"/>
    </location>
</feature>
<accession>A0AA35RBL4</accession>
<feature type="compositionally biased region" description="Basic and acidic residues" evidence="3">
    <location>
        <begin position="244"/>
        <end position="271"/>
    </location>
</feature>
<sequence length="514" mass="60072">MRRLEREKEREAREEEAVLLQRLKEAEQFKEWEAQEDMFHLEQAKLRSKIRIESGRANPIDLLAKYANMTEEDVDIEIQEPYNLLKGLNVADLEDLLEDIEVYRTIEKETNLEFWRDIMVVCEDEIEKLKKLERSERGESAAERRGGINESVTSDVSSIFKGKDYGELVQLEAKIKSKITGADGGTDVGYWESLLQQLNAHMARARLKAKHQAMLRRKLWQLKQEQAEEFGVAGTPLFPSAEGIKTEAEDSRTLEEGKVSEGEDTQERKQPEAPCEEAGSSAGVSGTKAQESETLIAEEDLLEQAYLDYESGRYSPKLFKTMDFSEEHVVTAEEDSAKRVANRERVLSGETLVSDYSEIEMQRKVDTDGIATEEYNFNSEVTIEHQDLLWKEKYRPRKPRFLNRVHTGFEWNKYNQTHYDTDNPPPKIVQGYKFNIFFPDLIDKRKTPTYSLKPCQDNKDFAILRFHGGPPYEDIAFKIVNREWEYSWKHGFKSQFNNNILQLWFRFKRNRYRR</sequence>